<dbReference type="KEGG" id="mnt:21398799"/>
<feature type="transmembrane region" description="Helical" evidence="1">
    <location>
        <begin position="151"/>
        <end position="173"/>
    </location>
</feature>
<reference evidence="3" key="1">
    <citation type="submission" date="2013-01" db="EMBL/GenBank/DDBJ databases">
        <title>Draft Genome Sequence of a Mulberry Tree, Morus notabilis C.K. Schneid.</title>
        <authorList>
            <person name="He N."/>
            <person name="Zhao S."/>
        </authorList>
    </citation>
    <scope>NUCLEOTIDE SEQUENCE</scope>
</reference>
<evidence type="ECO:0000313" key="2">
    <source>
        <dbReference type="EMBL" id="EXC20038.1"/>
    </source>
</evidence>
<keyword evidence="3" id="KW-1185">Reference proteome</keyword>
<dbReference type="eggNOG" id="ENOG502QPWS">
    <property type="taxonomic scope" value="Eukaryota"/>
</dbReference>
<feature type="transmembrane region" description="Helical" evidence="1">
    <location>
        <begin position="266"/>
        <end position="286"/>
    </location>
</feature>
<feature type="transmembrane region" description="Helical" evidence="1">
    <location>
        <begin position="89"/>
        <end position="115"/>
    </location>
</feature>
<name>W9S0F3_9ROSA</name>
<dbReference type="Proteomes" id="UP000030645">
    <property type="component" value="Unassembled WGS sequence"/>
</dbReference>
<dbReference type="PANTHER" id="PTHR33133:SF7">
    <property type="entry name" value="F26K24.10 PROTEIN-RELATED"/>
    <property type="match status" value="1"/>
</dbReference>
<feature type="transmembrane region" description="Helical" evidence="1">
    <location>
        <begin position="204"/>
        <end position="222"/>
    </location>
</feature>
<dbReference type="EMBL" id="KE345900">
    <property type="protein sequence ID" value="EXC20038.1"/>
    <property type="molecule type" value="Genomic_DNA"/>
</dbReference>
<feature type="transmembrane region" description="Helical" evidence="1">
    <location>
        <begin position="180"/>
        <end position="198"/>
    </location>
</feature>
<dbReference type="OrthoDB" id="1190074at2759"/>
<evidence type="ECO:0000313" key="3">
    <source>
        <dbReference type="Proteomes" id="UP000030645"/>
    </source>
</evidence>
<gene>
    <name evidence="2" type="ORF">L484_015716</name>
</gene>
<evidence type="ECO:0008006" key="4">
    <source>
        <dbReference type="Google" id="ProtNLM"/>
    </source>
</evidence>
<sequence length="326" mass="36091">MATTPTKQINLCSVLSESRRLIKSQRRHFLSLGLLFLLPPTIVTATFPKLQSLLSDSIISLTFLYPNSSFGTSPDHDQHPAGTISTNTLLISLVYLLSTLALSLCAAGSITYTAFHGFYGEAIKPKSILNSIATSFFPLLATALISHAILFLIGVIFAFFSAAVIGGAWLLGFQTDPSSPYFLVFCASMVVLLVFVVIHLQVNWALASVVVVLESTWGFEALNRSRNLIKGRRWLAFSLSLIYGFVYVTLGWNITYPEKDENRKRLVLIFLFVVQVVLTSSFRVLVKISEMNANTALYVYCKANIREGKESGTGHYVRLVDDDEKV</sequence>
<dbReference type="AlphaFoldDB" id="W9S0F3"/>
<dbReference type="PANTHER" id="PTHR33133">
    <property type="entry name" value="OS08G0107100 PROTEIN-RELATED"/>
    <property type="match status" value="1"/>
</dbReference>
<organism evidence="2 3">
    <name type="scientific">Morus notabilis</name>
    <dbReference type="NCBI Taxonomy" id="981085"/>
    <lineage>
        <taxon>Eukaryota</taxon>
        <taxon>Viridiplantae</taxon>
        <taxon>Streptophyta</taxon>
        <taxon>Embryophyta</taxon>
        <taxon>Tracheophyta</taxon>
        <taxon>Spermatophyta</taxon>
        <taxon>Magnoliopsida</taxon>
        <taxon>eudicotyledons</taxon>
        <taxon>Gunneridae</taxon>
        <taxon>Pentapetalae</taxon>
        <taxon>rosids</taxon>
        <taxon>fabids</taxon>
        <taxon>Rosales</taxon>
        <taxon>Moraceae</taxon>
        <taxon>Moreae</taxon>
        <taxon>Morus</taxon>
    </lineage>
</organism>
<keyword evidence="1" id="KW-1133">Transmembrane helix</keyword>
<keyword evidence="1" id="KW-0472">Membrane</keyword>
<protein>
    <recommendedName>
        <fullName evidence="4">Transmembrane protein</fullName>
    </recommendedName>
</protein>
<evidence type="ECO:0000256" key="1">
    <source>
        <dbReference type="SAM" id="Phobius"/>
    </source>
</evidence>
<accession>W9S0F3</accession>
<feature type="transmembrane region" description="Helical" evidence="1">
    <location>
        <begin position="29"/>
        <end position="47"/>
    </location>
</feature>
<feature type="transmembrane region" description="Helical" evidence="1">
    <location>
        <begin position="127"/>
        <end position="145"/>
    </location>
</feature>
<feature type="transmembrane region" description="Helical" evidence="1">
    <location>
        <begin position="234"/>
        <end position="254"/>
    </location>
</feature>
<dbReference type="STRING" id="981085.W9S0F3"/>
<proteinExistence type="predicted"/>
<keyword evidence="1" id="KW-0812">Transmembrane</keyword>